<protein>
    <submittedName>
        <fullName evidence="1">Uncharacterized protein</fullName>
    </submittedName>
</protein>
<accession>A0A7J5XUA5</accession>
<name>A0A7J5XUA5_DISMA</name>
<organism evidence="1 2">
    <name type="scientific">Dissostichus mawsoni</name>
    <name type="common">Antarctic cod</name>
    <dbReference type="NCBI Taxonomy" id="36200"/>
    <lineage>
        <taxon>Eukaryota</taxon>
        <taxon>Metazoa</taxon>
        <taxon>Chordata</taxon>
        <taxon>Craniata</taxon>
        <taxon>Vertebrata</taxon>
        <taxon>Euteleostomi</taxon>
        <taxon>Actinopterygii</taxon>
        <taxon>Neopterygii</taxon>
        <taxon>Teleostei</taxon>
        <taxon>Neoteleostei</taxon>
        <taxon>Acanthomorphata</taxon>
        <taxon>Eupercaria</taxon>
        <taxon>Perciformes</taxon>
        <taxon>Notothenioidei</taxon>
        <taxon>Nototheniidae</taxon>
        <taxon>Dissostichus</taxon>
    </lineage>
</organism>
<evidence type="ECO:0000313" key="1">
    <source>
        <dbReference type="EMBL" id="KAF3840710.1"/>
    </source>
</evidence>
<dbReference type="Proteomes" id="UP000518266">
    <property type="component" value="Unassembled WGS sequence"/>
</dbReference>
<dbReference type="OrthoDB" id="2020542at2759"/>
<sequence>MLMEHSSQAAVRFLYLPRPSPQRSQNRQYLAQVEAVTNSLGPTLLIHGVTPVTSTDLFLMKNVDIRNQSGSSIVRAMFCKPLVPLTWRAWDREPLVKLERPTVFRASRTNPEELLTKQLAVLLFVMLVDTMKGATHYGIMDCVWSS</sequence>
<reference evidence="1 2" key="1">
    <citation type="submission" date="2020-03" db="EMBL/GenBank/DDBJ databases">
        <title>Dissostichus mawsoni Genome sequencing and assembly.</title>
        <authorList>
            <person name="Park H."/>
        </authorList>
    </citation>
    <scope>NUCLEOTIDE SEQUENCE [LARGE SCALE GENOMIC DNA]</scope>
    <source>
        <strain evidence="1">DM0001</strain>
        <tissue evidence="1">Muscle</tissue>
    </source>
</reference>
<evidence type="ECO:0000313" key="2">
    <source>
        <dbReference type="Proteomes" id="UP000518266"/>
    </source>
</evidence>
<comment type="caution">
    <text evidence="1">The sequence shown here is derived from an EMBL/GenBank/DDBJ whole genome shotgun (WGS) entry which is preliminary data.</text>
</comment>
<dbReference type="AlphaFoldDB" id="A0A7J5XUA5"/>
<gene>
    <name evidence="1" type="ORF">F7725_006572</name>
</gene>
<keyword evidence="2" id="KW-1185">Reference proteome</keyword>
<dbReference type="EMBL" id="JAAKFY010000020">
    <property type="protein sequence ID" value="KAF3840710.1"/>
    <property type="molecule type" value="Genomic_DNA"/>
</dbReference>
<proteinExistence type="predicted"/>